<organism evidence="1 2">
    <name type="scientific">Methanoculleus marisnigri</name>
    <dbReference type="NCBI Taxonomy" id="2198"/>
    <lineage>
        <taxon>Archaea</taxon>
        <taxon>Methanobacteriati</taxon>
        <taxon>Methanobacteriota</taxon>
        <taxon>Stenosarchaea group</taxon>
        <taxon>Methanomicrobia</taxon>
        <taxon>Methanomicrobiales</taxon>
        <taxon>Methanomicrobiaceae</taxon>
        <taxon>Methanoculleus</taxon>
    </lineage>
</organism>
<accession>A0A101GLX5</accession>
<proteinExistence type="predicted"/>
<gene>
    <name evidence="1" type="ORF">XD82_1455</name>
</gene>
<feature type="non-terminal residue" evidence="1">
    <location>
        <position position="1"/>
    </location>
</feature>
<protein>
    <submittedName>
        <fullName evidence="1">Uncharacterized protein</fullName>
    </submittedName>
</protein>
<sequence>EGVKADPMQHVRTLLCILLLSSLFVLPAAAAETPRPAESQVEAPVDRIEIDDAVKQATPYYVMLVGTDDERENLLGYIDRSPRSAEEKEAMKESLQAIWRKYPVVHETEGAVTRIAFAPAAGASPVLTDEENARLAGIARAMAEVYAATPTGTMTTWYDLSIWLIKTDGQGNEAWNRTYPAGDSADVASVLQTNDGGYLIAANTGFRDALLIKTDGDGNEVWRKTYGGPDRDSALDMIETDDGNYVVVGSTGWTPEKGTGGTWIFKVAPDGRQIWSRTFSVEGEFLVFSSVDRTGDGGFILGGKRTTGDTETDNAWLVRLDRDGFEEWNRFVGGNGSGIVDSVISTPIDGGYLAAVRNPWEAERSGTVPIRVIKTDPSGEVIWTKTLDEMDGGTSAVLLAVPGGGAVGYLLACGAVLPDPCLTKIGGTGSIVWTVTPEVPGGVLLVTSAAAPSPGEYAFTGTVYAGGLHDGWLVLLDQTGNVTSTHPFGGDATDDISALAATDDGGYVLAGTTRSFGETGRTAAPGRAPGFGALAAMVACGIGLLCCGGKRE</sequence>
<dbReference type="PANTHER" id="PTHR42754:SF1">
    <property type="entry name" value="LIPOPROTEIN"/>
    <property type="match status" value="1"/>
</dbReference>
<dbReference type="PANTHER" id="PTHR42754">
    <property type="entry name" value="ENDOGLUCANASE"/>
    <property type="match status" value="1"/>
</dbReference>
<evidence type="ECO:0000313" key="2">
    <source>
        <dbReference type="Proteomes" id="UP000054323"/>
    </source>
</evidence>
<dbReference type="PATRIC" id="fig|2198.4.peg.1844"/>
<name>A0A101GLX5_9EURY</name>
<dbReference type="AlphaFoldDB" id="A0A101GLX5"/>
<dbReference type="EMBL" id="LGGD01000199">
    <property type="protein sequence ID" value="KUK60856.1"/>
    <property type="molecule type" value="Genomic_DNA"/>
</dbReference>
<dbReference type="SUPFAM" id="SSF69322">
    <property type="entry name" value="Tricorn protease domain 2"/>
    <property type="match status" value="1"/>
</dbReference>
<reference evidence="2" key="1">
    <citation type="journal article" date="2015" name="MBio">
        <title>Genome-Resolved Metagenomic Analysis Reveals Roles for Candidate Phyla and Other Microbial Community Members in Biogeochemical Transformations in Oil Reservoirs.</title>
        <authorList>
            <person name="Hu P."/>
            <person name="Tom L."/>
            <person name="Singh A."/>
            <person name="Thomas B.C."/>
            <person name="Baker B.J."/>
            <person name="Piceno Y.M."/>
            <person name="Andersen G.L."/>
            <person name="Banfield J.F."/>
        </authorList>
    </citation>
    <scope>NUCLEOTIDE SEQUENCE [LARGE SCALE GENOMIC DNA]</scope>
</reference>
<comment type="caution">
    <text evidence="1">The sequence shown here is derived from an EMBL/GenBank/DDBJ whole genome shotgun (WGS) entry which is preliminary data.</text>
</comment>
<dbReference type="Proteomes" id="UP000054323">
    <property type="component" value="Unassembled WGS sequence"/>
</dbReference>
<evidence type="ECO:0000313" key="1">
    <source>
        <dbReference type="EMBL" id="KUK60856.1"/>
    </source>
</evidence>